<dbReference type="GO" id="GO:0043565">
    <property type="term" value="F:sequence-specific DNA binding"/>
    <property type="evidence" value="ECO:0007669"/>
    <property type="project" value="TreeGrafter"/>
</dbReference>
<keyword evidence="3" id="KW-0862">Zinc</keyword>
<name>A0A1Q3AC72_ZYGRO</name>
<keyword evidence="5" id="KW-0238">DNA-binding</keyword>
<dbReference type="CDD" id="cd00067">
    <property type="entry name" value="GAL4"/>
    <property type="match status" value="1"/>
</dbReference>
<dbReference type="PROSITE" id="PS50048">
    <property type="entry name" value="ZN2_CY6_FUNGAL_2"/>
    <property type="match status" value="1"/>
</dbReference>
<dbReference type="EMBL" id="BDGX01000035">
    <property type="protein sequence ID" value="GAV53220.1"/>
    <property type="molecule type" value="Genomic_DNA"/>
</dbReference>
<evidence type="ECO:0000259" key="8">
    <source>
        <dbReference type="PROSITE" id="PS50048"/>
    </source>
</evidence>
<dbReference type="PANTHER" id="PTHR47782">
    <property type="entry name" value="ZN(II)2CYS6 TRANSCRIPTION FACTOR (EUROFUNG)-RELATED"/>
    <property type="match status" value="1"/>
</dbReference>
<evidence type="ECO:0000256" key="7">
    <source>
        <dbReference type="ARBA" id="ARBA00023242"/>
    </source>
</evidence>
<dbReference type="GO" id="GO:0045944">
    <property type="term" value="P:positive regulation of transcription by RNA polymerase II"/>
    <property type="evidence" value="ECO:0007669"/>
    <property type="project" value="TreeGrafter"/>
</dbReference>
<comment type="caution">
    <text evidence="9">The sequence shown here is derived from an EMBL/GenBank/DDBJ whole genome shotgun (WGS) entry which is preliminary data.</text>
</comment>
<dbReference type="InterPro" id="IPR001138">
    <property type="entry name" value="Zn2Cys6_DnaBD"/>
</dbReference>
<dbReference type="AlphaFoldDB" id="A0A1Q3AC72"/>
<dbReference type="SMART" id="SM00906">
    <property type="entry name" value="Fungal_trans"/>
    <property type="match status" value="1"/>
</dbReference>
<evidence type="ECO:0000256" key="3">
    <source>
        <dbReference type="ARBA" id="ARBA00022833"/>
    </source>
</evidence>
<comment type="subcellular location">
    <subcellularLocation>
        <location evidence="1">Nucleus</location>
    </subcellularLocation>
</comment>
<keyword evidence="7" id="KW-0539">Nucleus</keyword>
<organism evidence="9 10">
    <name type="scientific">Zygosaccharomyces rouxii</name>
    <dbReference type="NCBI Taxonomy" id="4956"/>
    <lineage>
        <taxon>Eukaryota</taxon>
        <taxon>Fungi</taxon>
        <taxon>Dikarya</taxon>
        <taxon>Ascomycota</taxon>
        <taxon>Saccharomycotina</taxon>
        <taxon>Saccharomycetes</taxon>
        <taxon>Saccharomycetales</taxon>
        <taxon>Saccharomycetaceae</taxon>
        <taxon>Zygosaccharomyces</taxon>
    </lineage>
</organism>
<dbReference type="Gene3D" id="4.10.240.10">
    <property type="entry name" value="Zn(2)-C6 fungal-type DNA-binding domain"/>
    <property type="match status" value="1"/>
</dbReference>
<dbReference type="PROSITE" id="PS00463">
    <property type="entry name" value="ZN2_CY6_FUNGAL_1"/>
    <property type="match status" value="1"/>
</dbReference>
<sequence length="389" mass="43632">MSEEDNCWKFETYSCSRCRKLKKKCPKQSPACNNCLRAGEPCAYPGRAPRRTKRELEEAKLRGEFVPNKRSKGKDLGIVTAPNSSGAGLGFTPPSTTAATVNNTGIESTFVPSPFPSTTVPPPPVSTVSPATNIPIKSPHAPVIQGRLEHELHKPDSTPIRASSIQIESITGIFKGGRTTPWITAEGTYKPIDRSLYDRFIAAYFTHNHKSFYMMDKVAFLNKVSTIRDFTAMDGDYEDSFIFQLYMAMAIGCTTLQRAQMLTKDEEGLSDHFAFLAMKKFCKVVHSQNIETIKCFLLLGIFALFEPKGVSSWTISGLTMRLVIGLGLHRALSPRRVQNTDLKEVEMRSRVFWSAYCFERLVATSLGRMSAIEDDEITARYRNHYIQRN</sequence>
<dbReference type="Proteomes" id="UP000187013">
    <property type="component" value="Unassembled WGS sequence"/>
</dbReference>
<dbReference type="InterPro" id="IPR036864">
    <property type="entry name" value="Zn2-C6_fun-type_DNA-bd_sf"/>
</dbReference>
<proteinExistence type="predicted"/>
<dbReference type="InterPro" id="IPR007219">
    <property type="entry name" value="XnlR_reg_dom"/>
</dbReference>
<dbReference type="OrthoDB" id="189997at2759"/>
<protein>
    <recommendedName>
        <fullName evidence="8">Zn(2)-C6 fungal-type domain-containing protein</fullName>
    </recommendedName>
</protein>
<dbReference type="GO" id="GO:0006351">
    <property type="term" value="P:DNA-templated transcription"/>
    <property type="evidence" value="ECO:0007669"/>
    <property type="project" value="InterPro"/>
</dbReference>
<dbReference type="Pfam" id="PF00172">
    <property type="entry name" value="Zn_clus"/>
    <property type="match status" value="1"/>
</dbReference>
<dbReference type="GO" id="GO:0000981">
    <property type="term" value="F:DNA-binding transcription factor activity, RNA polymerase II-specific"/>
    <property type="evidence" value="ECO:0007669"/>
    <property type="project" value="InterPro"/>
</dbReference>
<dbReference type="SUPFAM" id="SSF57701">
    <property type="entry name" value="Zn2/Cys6 DNA-binding domain"/>
    <property type="match status" value="1"/>
</dbReference>
<dbReference type="SMART" id="SM00066">
    <property type="entry name" value="GAL4"/>
    <property type="match status" value="1"/>
</dbReference>
<dbReference type="PANTHER" id="PTHR47782:SF7">
    <property type="entry name" value="PROTEIN STB5"/>
    <property type="match status" value="1"/>
</dbReference>
<evidence type="ECO:0000256" key="6">
    <source>
        <dbReference type="ARBA" id="ARBA00023163"/>
    </source>
</evidence>
<dbReference type="GO" id="GO:0005634">
    <property type="term" value="C:nucleus"/>
    <property type="evidence" value="ECO:0007669"/>
    <property type="project" value="UniProtKB-SubCell"/>
</dbReference>
<keyword evidence="4" id="KW-0805">Transcription regulation</keyword>
<dbReference type="GO" id="GO:0008270">
    <property type="term" value="F:zinc ion binding"/>
    <property type="evidence" value="ECO:0007669"/>
    <property type="project" value="InterPro"/>
</dbReference>
<evidence type="ECO:0000256" key="4">
    <source>
        <dbReference type="ARBA" id="ARBA00023015"/>
    </source>
</evidence>
<keyword evidence="2" id="KW-0479">Metal-binding</keyword>
<evidence type="ECO:0000256" key="5">
    <source>
        <dbReference type="ARBA" id="ARBA00023125"/>
    </source>
</evidence>
<dbReference type="Pfam" id="PF04082">
    <property type="entry name" value="Fungal_trans"/>
    <property type="match status" value="1"/>
</dbReference>
<evidence type="ECO:0000313" key="9">
    <source>
        <dbReference type="EMBL" id="GAV53220.1"/>
    </source>
</evidence>
<evidence type="ECO:0000256" key="2">
    <source>
        <dbReference type="ARBA" id="ARBA00022723"/>
    </source>
</evidence>
<dbReference type="InterPro" id="IPR052202">
    <property type="entry name" value="Yeast_MetPath_Reg"/>
</dbReference>
<evidence type="ECO:0000313" key="10">
    <source>
        <dbReference type="Proteomes" id="UP000187013"/>
    </source>
</evidence>
<accession>A0A1Q3AC72</accession>
<dbReference type="CDD" id="cd12148">
    <property type="entry name" value="fungal_TF_MHR"/>
    <property type="match status" value="1"/>
</dbReference>
<keyword evidence="6" id="KW-0804">Transcription</keyword>
<reference evidence="9 10" key="1">
    <citation type="submission" date="2016-08" db="EMBL/GenBank/DDBJ databases">
        <title>Draft genome sequence of allopolyploid Zygosaccharomyces rouxii.</title>
        <authorList>
            <person name="Watanabe J."/>
            <person name="Uehara K."/>
            <person name="Mogi Y."/>
            <person name="Tsukioka Y."/>
        </authorList>
    </citation>
    <scope>NUCLEOTIDE SEQUENCE [LARGE SCALE GENOMIC DNA]</scope>
    <source>
        <strain evidence="9 10">NBRC 110957</strain>
    </source>
</reference>
<evidence type="ECO:0000256" key="1">
    <source>
        <dbReference type="ARBA" id="ARBA00004123"/>
    </source>
</evidence>
<feature type="domain" description="Zn(2)-C6 fungal-type" evidence="8">
    <location>
        <begin position="14"/>
        <end position="44"/>
    </location>
</feature>
<gene>
    <name evidence="9" type="ORF">ZYGR_0AI05040</name>
</gene>